<dbReference type="KEGG" id="ain:Acin_1852"/>
<dbReference type="STRING" id="568816.Acin_1852"/>
<evidence type="ECO:0008006" key="4">
    <source>
        <dbReference type="Google" id="ProtNLM"/>
    </source>
</evidence>
<accession>G4Q3Z6</accession>
<evidence type="ECO:0000256" key="1">
    <source>
        <dbReference type="SAM" id="MobiDB-lite"/>
    </source>
</evidence>
<dbReference type="eggNOG" id="ENOG5033MZG">
    <property type="taxonomic scope" value="Bacteria"/>
</dbReference>
<keyword evidence="3" id="KW-1185">Reference proteome</keyword>
<evidence type="ECO:0000313" key="2">
    <source>
        <dbReference type="EMBL" id="AEQ23062.1"/>
    </source>
</evidence>
<organism evidence="2 3">
    <name type="scientific">Acidaminococcus intestini (strain RyC-MR95)</name>
    <dbReference type="NCBI Taxonomy" id="568816"/>
    <lineage>
        <taxon>Bacteria</taxon>
        <taxon>Bacillati</taxon>
        <taxon>Bacillota</taxon>
        <taxon>Negativicutes</taxon>
        <taxon>Acidaminococcales</taxon>
        <taxon>Acidaminococcaceae</taxon>
        <taxon>Acidaminococcus</taxon>
    </lineage>
</organism>
<dbReference type="InParanoid" id="G4Q3Z6"/>
<dbReference type="RefSeq" id="WP_014128861.1">
    <property type="nucleotide sequence ID" value="NC_016077.1"/>
</dbReference>
<dbReference type="EMBL" id="CP003058">
    <property type="protein sequence ID" value="AEQ23062.1"/>
    <property type="molecule type" value="Genomic_DNA"/>
</dbReference>
<name>G4Q3Z6_ACIIR</name>
<dbReference type="PATRIC" id="fig|568816.4.peg.1800"/>
<dbReference type="HOGENOM" id="CLU_1458311_0_0_9"/>
<protein>
    <recommendedName>
        <fullName evidence="4">DUF669 domain-containing protein</fullName>
    </recommendedName>
</protein>
<feature type="region of interest" description="Disordered" evidence="1">
    <location>
        <begin position="158"/>
        <end position="185"/>
    </location>
</feature>
<evidence type="ECO:0000313" key="3">
    <source>
        <dbReference type="Proteomes" id="UP000007093"/>
    </source>
</evidence>
<dbReference type="AlphaFoldDB" id="G4Q3Z6"/>
<feature type="compositionally biased region" description="Basic and acidic residues" evidence="1">
    <location>
        <begin position="158"/>
        <end position="168"/>
    </location>
</feature>
<reference evidence="2 3" key="1">
    <citation type="journal article" date="2011" name="J. Bacteriol.">
        <title>Complete genome sequence of Acidaminococcus intestini RYC-MR95, a Gram-negative bacterium from the phylum Firmicutes.</title>
        <authorList>
            <person name="D'Auria G."/>
            <person name="Galan J.C."/>
            <person name="Rodriguez-Alcayna M."/>
            <person name="Moya A."/>
            <person name="Baquero F."/>
            <person name="Latorre A."/>
        </authorList>
    </citation>
    <scope>NUCLEOTIDE SEQUENCE [LARGE SCALE GENOMIC DNA]</scope>
    <source>
        <strain evidence="2 3">RyC-MR95</strain>
    </source>
</reference>
<gene>
    <name evidence="2" type="ordered locus">Acin_1852</name>
</gene>
<proteinExistence type="predicted"/>
<sequence>MINELQNRNWDDIEEATGGFDRPPAGGYLCTIVAVENIPDKQHVRLEWDIDEGDYQEVYRASALASGRHCPYDWRSYKEENLKYFKHFLSVLTKCNPGKFDYKTWNGDERAFVGLQFGAVIGYRESAYNGKIYENEYINRLIDRETLARGDFKVPELKKLPDEKRPKQQEQAPAAPVTEPFDCPF</sequence>
<dbReference type="Proteomes" id="UP000007093">
    <property type="component" value="Chromosome"/>
</dbReference>